<reference evidence="3" key="2">
    <citation type="submission" date="2019-10" db="EMBL/GenBank/DDBJ databases">
        <authorList>
            <consortium name="NCBI Genome Project"/>
        </authorList>
    </citation>
    <scope>NUCLEOTIDE SEQUENCE</scope>
    <source>
        <strain evidence="3">NI907</strain>
    </source>
</reference>
<dbReference type="Gene3D" id="3.40.50.1580">
    <property type="entry name" value="Nucleoside phosphorylase domain"/>
    <property type="match status" value="1"/>
</dbReference>
<name>A0A6P8BED4_PYRGI</name>
<proteinExistence type="predicted"/>
<dbReference type="AlphaFoldDB" id="A0A6P8BED4"/>
<feature type="domain" description="Nucleoside phosphorylase" evidence="1">
    <location>
        <begin position="13"/>
        <end position="315"/>
    </location>
</feature>
<dbReference type="GO" id="GO:0003824">
    <property type="term" value="F:catalytic activity"/>
    <property type="evidence" value="ECO:0007669"/>
    <property type="project" value="InterPro"/>
</dbReference>
<dbReference type="GO" id="GO:0009116">
    <property type="term" value="P:nucleoside metabolic process"/>
    <property type="evidence" value="ECO:0007669"/>
    <property type="project" value="InterPro"/>
</dbReference>
<evidence type="ECO:0000313" key="2">
    <source>
        <dbReference type="Proteomes" id="UP000515153"/>
    </source>
</evidence>
<dbReference type="PANTHER" id="PTHR46082:SF6">
    <property type="entry name" value="AAA+ ATPASE DOMAIN-CONTAINING PROTEIN-RELATED"/>
    <property type="match status" value="1"/>
</dbReference>
<dbReference type="RefSeq" id="XP_030985466.1">
    <property type="nucleotide sequence ID" value="XM_031124498.1"/>
</dbReference>
<dbReference type="InterPro" id="IPR000845">
    <property type="entry name" value="Nucleoside_phosphorylase_d"/>
</dbReference>
<sequence>MSSRPQSRAAFQIAIACALRLEYDAATLLFDAFHDEDGDPYGRAPGDYNRYTTGRIGSLDVVLALASGMGGRAMADLAAGLRASYTGLHLVVLTGICAGIPADGREMLLGDVVISRTLVQYDFGRRRPFEFETKESIAHGPHASIRAMVEAYTTDHERDKLLNRALVLLTELQAKGAKRRRPVDYSRPPAATDVLFDAAYLHRHAAGCDGCSETQICNVAAAASCEELGCDSTRAIVRPRLAAPDVDMFVGRIGCGDKVMRSGKHRDRLAADYGVIALEMEGVGAWDSLPCVVVKSVCDYADSHKNKRWQLYAAATAAATTKAMLAGWVRVDSVIIGDAGKGHNGVDGKSEGEVHNRGAGSVSVGSITARNVLNGGTYSGDNQTFTFN</sequence>
<dbReference type="SUPFAM" id="SSF53167">
    <property type="entry name" value="Purine and uridine phosphorylases"/>
    <property type="match status" value="1"/>
</dbReference>
<dbReference type="PANTHER" id="PTHR46082">
    <property type="entry name" value="ATP/GTP-BINDING PROTEIN-RELATED"/>
    <property type="match status" value="1"/>
</dbReference>
<dbReference type="InterPro" id="IPR053137">
    <property type="entry name" value="NLR-like"/>
</dbReference>
<accession>A0A6P8BED4</accession>
<organism evidence="2 3">
    <name type="scientific">Pyricularia grisea</name>
    <name type="common">Crabgrass-specific blast fungus</name>
    <name type="synonym">Magnaporthe grisea</name>
    <dbReference type="NCBI Taxonomy" id="148305"/>
    <lineage>
        <taxon>Eukaryota</taxon>
        <taxon>Fungi</taxon>
        <taxon>Dikarya</taxon>
        <taxon>Ascomycota</taxon>
        <taxon>Pezizomycotina</taxon>
        <taxon>Sordariomycetes</taxon>
        <taxon>Sordariomycetidae</taxon>
        <taxon>Magnaporthales</taxon>
        <taxon>Pyriculariaceae</taxon>
        <taxon>Pyricularia</taxon>
    </lineage>
</organism>
<protein>
    <recommendedName>
        <fullName evidence="1">Nucleoside phosphorylase domain-containing protein</fullName>
    </recommendedName>
</protein>
<gene>
    <name evidence="3" type="ORF">PgNI_04453</name>
</gene>
<dbReference type="GeneID" id="41959407"/>
<dbReference type="InterPro" id="IPR035994">
    <property type="entry name" value="Nucleoside_phosphorylase_sf"/>
</dbReference>
<keyword evidence="2" id="KW-1185">Reference proteome</keyword>
<evidence type="ECO:0000259" key="1">
    <source>
        <dbReference type="Pfam" id="PF01048"/>
    </source>
</evidence>
<reference evidence="3" key="1">
    <citation type="journal article" date="2019" name="Mol. Biol. Evol.">
        <title>Blast fungal genomes show frequent chromosomal changes, gene gains and losses, and effector gene turnover.</title>
        <authorList>
            <person name="Gomez Luciano L.B."/>
            <person name="Jason Tsai I."/>
            <person name="Chuma I."/>
            <person name="Tosa Y."/>
            <person name="Chen Y.H."/>
            <person name="Li J.Y."/>
            <person name="Li M.Y."/>
            <person name="Jade Lu M.Y."/>
            <person name="Nakayashiki H."/>
            <person name="Li W.H."/>
        </authorList>
    </citation>
    <scope>NUCLEOTIDE SEQUENCE</scope>
    <source>
        <strain evidence="3">NI907</strain>
    </source>
</reference>
<evidence type="ECO:0000313" key="3">
    <source>
        <dbReference type="RefSeq" id="XP_030985466.1"/>
    </source>
</evidence>
<dbReference type="Proteomes" id="UP000515153">
    <property type="component" value="Unplaced"/>
</dbReference>
<dbReference type="KEGG" id="pgri:PgNI_04453"/>
<dbReference type="Pfam" id="PF01048">
    <property type="entry name" value="PNP_UDP_1"/>
    <property type="match status" value="1"/>
</dbReference>
<reference evidence="3" key="3">
    <citation type="submission" date="2025-08" db="UniProtKB">
        <authorList>
            <consortium name="RefSeq"/>
        </authorList>
    </citation>
    <scope>IDENTIFICATION</scope>
    <source>
        <strain evidence="3">NI907</strain>
    </source>
</reference>